<feature type="region of interest" description="Disordered" evidence="3">
    <location>
        <begin position="1"/>
        <end position="193"/>
    </location>
</feature>
<feature type="compositionally biased region" description="Basic and acidic residues" evidence="3">
    <location>
        <begin position="373"/>
        <end position="390"/>
    </location>
</feature>
<feature type="compositionally biased region" description="Polar residues" evidence="3">
    <location>
        <begin position="639"/>
        <end position="650"/>
    </location>
</feature>
<gene>
    <name evidence="5" type="ORF">UV8b_07880</name>
</gene>
<dbReference type="InterPro" id="IPR053039">
    <property type="entry name" value="Polarity_Bud-Selection_Reg"/>
</dbReference>
<keyword evidence="6" id="KW-1185">Reference proteome</keyword>
<accession>A0A8E5HYQ2</accession>
<keyword evidence="1 2" id="KW-0728">SH3 domain</keyword>
<feature type="compositionally biased region" description="Basic and acidic residues" evidence="3">
    <location>
        <begin position="491"/>
        <end position="529"/>
    </location>
</feature>
<dbReference type="RefSeq" id="XP_043001312.1">
    <property type="nucleotide sequence ID" value="XM_043145377.1"/>
</dbReference>
<reference evidence="5" key="1">
    <citation type="submission" date="2020-03" db="EMBL/GenBank/DDBJ databases">
        <title>A mixture of massive structural variations and highly conserved coding sequences in Ustilaginoidea virens genome.</title>
        <authorList>
            <person name="Zhang K."/>
            <person name="Zhao Z."/>
            <person name="Zhang Z."/>
            <person name="Li Y."/>
            <person name="Hsiang T."/>
            <person name="Sun W."/>
        </authorList>
    </citation>
    <scope>NUCLEOTIDE SEQUENCE</scope>
    <source>
        <strain evidence="5">UV-8b</strain>
    </source>
</reference>
<feature type="compositionally biased region" description="Acidic residues" evidence="3">
    <location>
        <begin position="129"/>
        <end position="146"/>
    </location>
</feature>
<sequence>MTRPSMIRADTVDLQDPLAPSAKDHSNHTHHHPETVPSAQASSIAPHQAETLREVAQETAEAEAKTPRVSWSVAKANYVSDPHHQHSDERAVSSSNNPTAGHDSRTKMYNHEQEEEALAVTQSGGASSMEEDDVDGESESELEDDLMDKISSSPSIEDGALNPRTPVAWPRRESSLTSPQPNKAATELPGSDCKETSWCSSERTLAVRETGVSACDGKPPVAEWRPCDDGYLLQPEDIDFQFVYALHTFVATVEGQANATKGDTMVLLDDSNSYWWLVRVVKDSSIGYLPAEHIETPTERLARLNKHRNIDLSATMLGDQAQKQKNSFKSIRRRRKNVTFAEPTYVDYSDFDYSTDDEDDIEELFGTRPNSLQRKERQQRRESREQEQHASKQNGLDDSIADDTVKVEPLKTRTRKGAAAQAANKLQAEDDVGSSEDSVEEKPEGPSRSRNGTVRNTDSFFKDDSVETKKITLTPNLLRDDNTPRPSSDSITREARSGSSLEKIDRELITDKEKKKLKEKDRKDKDKKSGGLRGFFSRKDRKKLSEDDDESFGKRSMDMMSDSRDSDDRSVEDQLSPERLGTAQRQSSKLQKAAPHNRTAPAGNGQKPLELSSYLAEGRTNDVSSVPPASMRIVDPETNEPQDVPSNQPANRDAEREPTLSTNAQREETLAASKRAASRGASSTGTDTKAQKPARAQTRLELDSSDSSGDDEPRTQRPPAATPTPPAGAEQRSRTDGSSRLPVNNRQVAHAAAAAKPEQQRSPRGDSLPRGLGGSEHPSPTGASNPPALVADSSSPEDISPEASPSPDPMSPMGDSGRGGSSASTAKEASWDDGKLLAFFDESDHIRDLLVVVYDKTNVEPAGTDHPVVGGLFREQNAKLAEITTQLDNMLGDWLARKQRLRGTI</sequence>
<dbReference type="InterPro" id="IPR036028">
    <property type="entry name" value="SH3-like_dom_sf"/>
</dbReference>
<dbReference type="FunFam" id="2.30.30.40:FF:000035">
    <property type="entry name" value="SH3 domain containing protein"/>
    <property type="match status" value="1"/>
</dbReference>
<feature type="compositionally biased region" description="Basic and acidic residues" evidence="3">
    <location>
        <begin position="50"/>
        <end position="66"/>
    </location>
</feature>
<dbReference type="GO" id="GO:0030950">
    <property type="term" value="P:establishment or maintenance of actin cytoskeleton polarity"/>
    <property type="evidence" value="ECO:0007669"/>
    <property type="project" value="TreeGrafter"/>
</dbReference>
<evidence type="ECO:0000313" key="6">
    <source>
        <dbReference type="Proteomes" id="UP000027002"/>
    </source>
</evidence>
<dbReference type="OrthoDB" id="196165at2759"/>
<feature type="compositionally biased region" description="Basic and acidic residues" evidence="3">
    <location>
        <begin position="460"/>
        <end position="470"/>
    </location>
</feature>
<dbReference type="GO" id="GO:0015630">
    <property type="term" value="C:microtubule cytoskeleton"/>
    <property type="evidence" value="ECO:0007669"/>
    <property type="project" value="TreeGrafter"/>
</dbReference>
<dbReference type="Proteomes" id="UP000027002">
    <property type="component" value="Chromosome 7"/>
</dbReference>
<dbReference type="InterPro" id="IPR001452">
    <property type="entry name" value="SH3_domain"/>
</dbReference>
<dbReference type="PROSITE" id="PS50002">
    <property type="entry name" value="SH3"/>
    <property type="match status" value="1"/>
</dbReference>
<dbReference type="PANTHER" id="PTHR47775:SF1">
    <property type="entry name" value="BUD SITE SELECTION PROTEIN 14"/>
    <property type="match status" value="1"/>
</dbReference>
<dbReference type="GO" id="GO:0008104">
    <property type="term" value="P:intracellular protein localization"/>
    <property type="evidence" value="ECO:0007669"/>
    <property type="project" value="TreeGrafter"/>
</dbReference>
<dbReference type="EMBL" id="CP072759">
    <property type="protein sequence ID" value="QUC23639.1"/>
    <property type="molecule type" value="Genomic_DNA"/>
</dbReference>
<evidence type="ECO:0000256" key="1">
    <source>
        <dbReference type="ARBA" id="ARBA00022443"/>
    </source>
</evidence>
<dbReference type="AlphaFoldDB" id="A0A8E5HYQ2"/>
<feature type="domain" description="SH3" evidence="4">
    <location>
        <begin position="238"/>
        <end position="299"/>
    </location>
</feature>
<feature type="region of interest" description="Disordered" evidence="3">
    <location>
        <begin position="363"/>
        <end position="828"/>
    </location>
</feature>
<dbReference type="GeneID" id="66068657"/>
<feature type="compositionally biased region" description="Basic and acidic residues" evidence="3">
    <location>
        <begin position="551"/>
        <end position="572"/>
    </location>
</feature>
<dbReference type="GO" id="GO:0051286">
    <property type="term" value="C:cell tip"/>
    <property type="evidence" value="ECO:0007669"/>
    <property type="project" value="TreeGrafter"/>
</dbReference>
<protein>
    <recommendedName>
        <fullName evidence="4">SH3 domain-containing protein</fullName>
    </recommendedName>
</protein>
<dbReference type="SMART" id="SM00326">
    <property type="entry name" value="SH3"/>
    <property type="match status" value="1"/>
</dbReference>
<name>A0A8E5HYQ2_USTVR</name>
<evidence type="ECO:0000259" key="4">
    <source>
        <dbReference type="PROSITE" id="PS50002"/>
    </source>
</evidence>
<evidence type="ECO:0000256" key="2">
    <source>
        <dbReference type="PROSITE-ProRule" id="PRU00192"/>
    </source>
</evidence>
<dbReference type="SUPFAM" id="SSF50044">
    <property type="entry name" value="SH3-domain"/>
    <property type="match status" value="1"/>
</dbReference>
<dbReference type="Gene3D" id="2.30.30.40">
    <property type="entry name" value="SH3 Domains"/>
    <property type="match status" value="1"/>
</dbReference>
<dbReference type="PANTHER" id="PTHR47775">
    <property type="entry name" value="BUD SITE SELECTION PROTEIN 14"/>
    <property type="match status" value="1"/>
</dbReference>
<proteinExistence type="predicted"/>
<feature type="compositionally biased region" description="Low complexity" evidence="3">
    <location>
        <begin position="671"/>
        <end position="686"/>
    </location>
</feature>
<evidence type="ECO:0000256" key="3">
    <source>
        <dbReference type="SAM" id="MobiDB-lite"/>
    </source>
</evidence>
<feature type="compositionally biased region" description="Basic and acidic residues" evidence="3">
    <location>
        <begin position="102"/>
        <end position="112"/>
    </location>
</feature>
<feature type="compositionally biased region" description="Acidic residues" evidence="3">
    <location>
        <begin position="429"/>
        <end position="439"/>
    </location>
</feature>
<dbReference type="KEGG" id="uvi:66068657"/>
<feature type="compositionally biased region" description="Polar residues" evidence="3">
    <location>
        <begin position="448"/>
        <end position="459"/>
    </location>
</feature>
<feature type="compositionally biased region" description="Basic and acidic residues" evidence="3">
    <location>
        <begin position="81"/>
        <end position="91"/>
    </location>
</feature>
<organism evidence="5 6">
    <name type="scientific">Ustilaginoidea virens</name>
    <name type="common">Rice false smut fungus</name>
    <name type="synonym">Villosiclava virens</name>
    <dbReference type="NCBI Taxonomy" id="1159556"/>
    <lineage>
        <taxon>Eukaryota</taxon>
        <taxon>Fungi</taxon>
        <taxon>Dikarya</taxon>
        <taxon>Ascomycota</taxon>
        <taxon>Pezizomycotina</taxon>
        <taxon>Sordariomycetes</taxon>
        <taxon>Hypocreomycetidae</taxon>
        <taxon>Hypocreales</taxon>
        <taxon>Clavicipitaceae</taxon>
        <taxon>Ustilaginoidea</taxon>
    </lineage>
</organism>
<feature type="compositionally biased region" description="Polar residues" evidence="3">
    <location>
        <begin position="738"/>
        <end position="747"/>
    </location>
</feature>
<evidence type="ECO:0000313" key="5">
    <source>
        <dbReference type="EMBL" id="QUC23639.1"/>
    </source>
</evidence>